<gene>
    <name evidence="6" type="ORF">HO133_007189</name>
</gene>
<evidence type="ECO:0000313" key="6">
    <source>
        <dbReference type="EMBL" id="KAF6229075.1"/>
    </source>
</evidence>
<evidence type="ECO:0000259" key="5">
    <source>
        <dbReference type="Pfam" id="PF00891"/>
    </source>
</evidence>
<evidence type="ECO:0000313" key="7">
    <source>
        <dbReference type="Proteomes" id="UP000593566"/>
    </source>
</evidence>
<dbReference type="InterPro" id="IPR016461">
    <property type="entry name" value="COMT-like"/>
</dbReference>
<dbReference type="Proteomes" id="UP000593566">
    <property type="component" value="Unassembled WGS sequence"/>
</dbReference>
<comment type="caution">
    <text evidence="6">The sequence shown here is derived from an EMBL/GenBank/DDBJ whole genome shotgun (WGS) entry which is preliminary data.</text>
</comment>
<dbReference type="InterPro" id="IPR036388">
    <property type="entry name" value="WH-like_DNA-bd_sf"/>
</dbReference>
<dbReference type="GO" id="GO:0008171">
    <property type="term" value="F:O-methyltransferase activity"/>
    <property type="evidence" value="ECO:0007669"/>
    <property type="project" value="InterPro"/>
</dbReference>
<accession>A0A8H6FIC1</accession>
<dbReference type="RefSeq" id="XP_037156717.1">
    <property type="nucleotide sequence ID" value="XM_037298082.1"/>
</dbReference>
<reference evidence="6 7" key="1">
    <citation type="journal article" date="2020" name="Genomics">
        <title>Complete, high-quality genomes from long-read metagenomic sequencing of two wolf lichen thalli reveals enigmatic genome architecture.</title>
        <authorList>
            <person name="McKenzie S.K."/>
            <person name="Walston R.F."/>
            <person name="Allen J.L."/>
        </authorList>
    </citation>
    <scope>NUCLEOTIDE SEQUENCE [LARGE SCALE GENOMIC DNA]</scope>
    <source>
        <strain evidence="6">WasteWater1</strain>
    </source>
</reference>
<dbReference type="AlphaFoldDB" id="A0A8H6FIC1"/>
<dbReference type="GeneID" id="59335589"/>
<feature type="domain" description="O-methyltransferase C-terminal" evidence="5">
    <location>
        <begin position="163"/>
        <end position="341"/>
    </location>
</feature>
<dbReference type="GO" id="GO:0032259">
    <property type="term" value="P:methylation"/>
    <property type="evidence" value="ECO:0007669"/>
    <property type="project" value="UniProtKB-KW"/>
</dbReference>
<evidence type="ECO:0000256" key="1">
    <source>
        <dbReference type="ARBA" id="ARBA00022603"/>
    </source>
</evidence>
<dbReference type="PANTHER" id="PTHR43712:SF12">
    <property type="entry name" value="STERIGMATOCYSTIN 8-O-METHYLTRANSFERASE"/>
    <property type="match status" value="1"/>
</dbReference>
<dbReference type="InterPro" id="IPR001077">
    <property type="entry name" value="COMT_C"/>
</dbReference>
<name>A0A8H6FIC1_9LECA</name>
<dbReference type="Pfam" id="PF00891">
    <property type="entry name" value="Methyltransf_2"/>
    <property type="match status" value="1"/>
</dbReference>
<evidence type="ECO:0000256" key="4">
    <source>
        <dbReference type="PIRSR" id="PIRSR005739-1"/>
    </source>
</evidence>
<dbReference type="PIRSF" id="PIRSF005739">
    <property type="entry name" value="O-mtase"/>
    <property type="match status" value="1"/>
</dbReference>
<keyword evidence="2" id="KW-0808">Transferase</keyword>
<sequence length="370" mass="41565">MASSRILELSSIIATNTERIDGFLTSHGFPYPTFEIDAPLQAIVHFDIASSVPRSGRATFGQISSSCGLTESDTRQLLRHAMTNYIFQEPEKGYVSHTASSVALVDVPMMGRYVEMVSSELWPTATTALHLTTKIQAFNVANHTNRPFYEEIARFPDRASRFAVAMDLINASESMKPIHVVENYDWAGLKENAVVIDIGGSHGQISIALATKFPHLRCIVQDIKGVIAEGKDMLPEHLNGRVMFMEHDFFTEQPVKNADIYFFRWVFHNWSDKYCIKILRSLIPALKKGASVVINEFCIADPGMIPLHKEKELRSYDLGMKSLFNSKERESEDWENLLKIADRRFLFKGARVPAGSSLAIIEACWDGDGQ</sequence>
<dbReference type="Gene3D" id="3.40.50.150">
    <property type="entry name" value="Vaccinia Virus protein VP39"/>
    <property type="match status" value="1"/>
</dbReference>
<proteinExistence type="predicted"/>
<protein>
    <recommendedName>
        <fullName evidence="5">O-methyltransferase C-terminal domain-containing protein</fullName>
    </recommendedName>
</protein>
<dbReference type="SUPFAM" id="SSF53335">
    <property type="entry name" value="S-adenosyl-L-methionine-dependent methyltransferases"/>
    <property type="match status" value="1"/>
</dbReference>
<keyword evidence="3" id="KW-0949">S-adenosyl-L-methionine</keyword>
<organism evidence="6 7">
    <name type="scientific">Letharia lupina</name>
    <dbReference type="NCBI Taxonomy" id="560253"/>
    <lineage>
        <taxon>Eukaryota</taxon>
        <taxon>Fungi</taxon>
        <taxon>Dikarya</taxon>
        <taxon>Ascomycota</taxon>
        <taxon>Pezizomycotina</taxon>
        <taxon>Lecanoromycetes</taxon>
        <taxon>OSLEUM clade</taxon>
        <taxon>Lecanoromycetidae</taxon>
        <taxon>Lecanorales</taxon>
        <taxon>Lecanorineae</taxon>
        <taxon>Parmeliaceae</taxon>
        <taxon>Letharia</taxon>
    </lineage>
</organism>
<dbReference type="EMBL" id="JACCJB010000003">
    <property type="protein sequence ID" value="KAF6229075.1"/>
    <property type="molecule type" value="Genomic_DNA"/>
</dbReference>
<dbReference type="PANTHER" id="PTHR43712">
    <property type="entry name" value="PUTATIVE (AFU_ORTHOLOGUE AFUA_4G14580)-RELATED"/>
    <property type="match status" value="1"/>
</dbReference>
<keyword evidence="7" id="KW-1185">Reference proteome</keyword>
<feature type="active site" description="Proton acceptor" evidence="4">
    <location>
        <position position="268"/>
    </location>
</feature>
<dbReference type="Gene3D" id="1.10.10.10">
    <property type="entry name" value="Winged helix-like DNA-binding domain superfamily/Winged helix DNA-binding domain"/>
    <property type="match status" value="1"/>
</dbReference>
<dbReference type="PROSITE" id="PS51683">
    <property type="entry name" value="SAM_OMT_II"/>
    <property type="match status" value="1"/>
</dbReference>
<evidence type="ECO:0000256" key="3">
    <source>
        <dbReference type="ARBA" id="ARBA00022691"/>
    </source>
</evidence>
<keyword evidence="1" id="KW-0489">Methyltransferase</keyword>
<evidence type="ECO:0000256" key="2">
    <source>
        <dbReference type="ARBA" id="ARBA00022679"/>
    </source>
</evidence>
<dbReference type="InterPro" id="IPR029063">
    <property type="entry name" value="SAM-dependent_MTases_sf"/>
</dbReference>